<feature type="non-terminal residue" evidence="1">
    <location>
        <position position="70"/>
    </location>
</feature>
<evidence type="ECO:0000313" key="1">
    <source>
        <dbReference type="EMBL" id="EFZ13748.1"/>
    </source>
</evidence>
<dbReference type="EMBL" id="GL767374">
    <property type="protein sequence ID" value="EFZ13748.1"/>
    <property type="molecule type" value="Genomic_DNA"/>
</dbReference>
<proteinExistence type="predicted"/>
<organism>
    <name type="scientific">Solenopsis invicta</name>
    <name type="common">Red imported fire ant</name>
    <name type="synonym">Solenopsis wagneri</name>
    <dbReference type="NCBI Taxonomy" id="13686"/>
    <lineage>
        <taxon>Eukaryota</taxon>
        <taxon>Metazoa</taxon>
        <taxon>Ecdysozoa</taxon>
        <taxon>Arthropoda</taxon>
        <taxon>Hexapoda</taxon>
        <taxon>Insecta</taxon>
        <taxon>Pterygota</taxon>
        <taxon>Neoptera</taxon>
        <taxon>Endopterygota</taxon>
        <taxon>Hymenoptera</taxon>
        <taxon>Apocrita</taxon>
        <taxon>Aculeata</taxon>
        <taxon>Formicoidea</taxon>
        <taxon>Formicidae</taxon>
        <taxon>Myrmicinae</taxon>
        <taxon>Solenopsis</taxon>
    </lineage>
</organism>
<sequence>MNIYVSQQYSDAHSTTGPHAFSRRLTVNICRMSADVYANRHMDGCAVRECKDLAENLVTSPDLSLLNANE</sequence>
<name>E9J0A7_SOLIN</name>
<dbReference type="HOGENOM" id="CLU_203445_0_0_1"/>
<gene>
    <name evidence="1" type="ORF">SINV_07718</name>
</gene>
<reference evidence="1" key="1">
    <citation type="journal article" date="2011" name="Proc. Natl. Acad. Sci. U.S.A.">
        <title>The genome of the fire ant Solenopsis invicta.</title>
        <authorList>
            <person name="Wurm Y."/>
            <person name="Wang J."/>
            <person name="Riba-Grognuz O."/>
            <person name="Corona M."/>
            <person name="Nygaard S."/>
            <person name="Hunt B.G."/>
            <person name="Ingram K.K."/>
            <person name="Falquet L."/>
            <person name="Nipitwattanaphon M."/>
            <person name="Gotzek D."/>
            <person name="Dijkstra M.B."/>
            <person name="Oettler J."/>
            <person name="Comtesse F."/>
            <person name="Shih C.J."/>
            <person name="Wu W.J."/>
            <person name="Yang C.C."/>
            <person name="Thomas J."/>
            <person name="Beaudoing E."/>
            <person name="Pradervand S."/>
            <person name="Flegel V."/>
            <person name="Cook E.D."/>
            <person name="Fabbretti R."/>
            <person name="Stockinger H."/>
            <person name="Long L."/>
            <person name="Farmerie W.G."/>
            <person name="Oakey J."/>
            <person name="Boomsma J.J."/>
            <person name="Pamilo P."/>
            <person name="Yi S.V."/>
            <person name="Heinze J."/>
            <person name="Goodisman M.A."/>
            <person name="Farinelli L."/>
            <person name="Harshman K."/>
            <person name="Hulo N."/>
            <person name="Cerutti L."/>
            <person name="Xenarios I."/>
            <person name="Shoemaker D."/>
            <person name="Keller L."/>
        </authorList>
    </citation>
    <scope>NUCLEOTIDE SEQUENCE [LARGE SCALE GENOMIC DNA]</scope>
</reference>
<accession>E9J0A7</accession>
<protein>
    <submittedName>
        <fullName evidence="1">Uncharacterized protein</fullName>
    </submittedName>
</protein>
<dbReference type="AlphaFoldDB" id="E9J0A7"/>